<accession>A0ABP7XE45</accession>
<evidence type="ECO:0000313" key="2">
    <source>
        <dbReference type="Proteomes" id="UP001500459"/>
    </source>
</evidence>
<gene>
    <name evidence="1" type="ORF">GCM10022393_12100</name>
</gene>
<comment type="caution">
    <text evidence="1">The sequence shown here is derived from an EMBL/GenBank/DDBJ whole genome shotgun (WGS) entry which is preliminary data.</text>
</comment>
<keyword evidence="2" id="KW-1185">Reference proteome</keyword>
<organism evidence="1 2">
    <name type="scientific">Aquimarina addita</name>
    <dbReference type="NCBI Taxonomy" id="870485"/>
    <lineage>
        <taxon>Bacteria</taxon>
        <taxon>Pseudomonadati</taxon>
        <taxon>Bacteroidota</taxon>
        <taxon>Flavobacteriia</taxon>
        <taxon>Flavobacteriales</taxon>
        <taxon>Flavobacteriaceae</taxon>
        <taxon>Aquimarina</taxon>
    </lineage>
</organism>
<evidence type="ECO:0000313" key="1">
    <source>
        <dbReference type="EMBL" id="GAA4113226.1"/>
    </source>
</evidence>
<dbReference type="RefSeq" id="WP_344925609.1">
    <property type="nucleotide sequence ID" value="NZ_BAABCW010000003.1"/>
</dbReference>
<dbReference type="EMBL" id="BAABCW010000003">
    <property type="protein sequence ID" value="GAA4113226.1"/>
    <property type="molecule type" value="Genomic_DNA"/>
</dbReference>
<name>A0ABP7XE45_9FLAO</name>
<reference evidence="2" key="1">
    <citation type="journal article" date="2019" name="Int. J. Syst. Evol. Microbiol.">
        <title>The Global Catalogue of Microorganisms (GCM) 10K type strain sequencing project: providing services to taxonomists for standard genome sequencing and annotation.</title>
        <authorList>
            <consortium name="The Broad Institute Genomics Platform"/>
            <consortium name="The Broad Institute Genome Sequencing Center for Infectious Disease"/>
            <person name="Wu L."/>
            <person name="Ma J."/>
        </authorList>
    </citation>
    <scope>NUCLEOTIDE SEQUENCE [LARGE SCALE GENOMIC DNA]</scope>
    <source>
        <strain evidence="2">JCM 17106</strain>
    </source>
</reference>
<sequence length="196" mass="22301">MKKKQSFILFFLVGIVMVSVSCIKDVDFEQVEDIAITPVFELDFIYSHFDIEDYIDEDLIPDTDFTILPEQLRDTVNYDLVGSDFAIEYIDRVELVFEMRNTIESGFRLQFQFLTDNDEPLGVLYFIEVLPGSGEDSEPVTSFSSPNPIVLDNPTIQQLANAQKIAVELVTPTINSSLRGVLDVRSKAAYYINYSL</sequence>
<dbReference type="PROSITE" id="PS51257">
    <property type="entry name" value="PROKAR_LIPOPROTEIN"/>
    <property type="match status" value="1"/>
</dbReference>
<proteinExistence type="predicted"/>
<dbReference type="Proteomes" id="UP001500459">
    <property type="component" value="Unassembled WGS sequence"/>
</dbReference>
<protein>
    <submittedName>
        <fullName evidence="1">Uncharacterized protein</fullName>
    </submittedName>
</protein>